<evidence type="ECO:0000259" key="6">
    <source>
        <dbReference type="Pfam" id="PF00593"/>
    </source>
</evidence>
<dbReference type="PANTHER" id="PTHR40980">
    <property type="entry name" value="PLUG DOMAIN-CONTAINING PROTEIN"/>
    <property type="match status" value="1"/>
</dbReference>
<feature type="domain" description="TonB-dependent receptor plug" evidence="7">
    <location>
        <begin position="71"/>
        <end position="174"/>
    </location>
</feature>
<dbReference type="Gene3D" id="2.40.170.20">
    <property type="entry name" value="TonB-dependent receptor, beta-barrel domain"/>
    <property type="match status" value="1"/>
</dbReference>
<reference evidence="8" key="2">
    <citation type="submission" date="2023-01" db="EMBL/GenBank/DDBJ databases">
        <title>Draft genome sequence of Algimonas ampicilliniresistens strain NBRC 108219.</title>
        <authorList>
            <person name="Sun Q."/>
            <person name="Mori K."/>
        </authorList>
    </citation>
    <scope>NUCLEOTIDE SEQUENCE</scope>
    <source>
        <strain evidence="8">NBRC 108219</strain>
    </source>
</reference>
<evidence type="ECO:0000256" key="2">
    <source>
        <dbReference type="ARBA" id="ARBA00023136"/>
    </source>
</evidence>
<evidence type="ECO:0000256" key="1">
    <source>
        <dbReference type="ARBA" id="ARBA00004442"/>
    </source>
</evidence>
<dbReference type="EMBL" id="BSNK01000002">
    <property type="protein sequence ID" value="GLQ23757.1"/>
    <property type="molecule type" value="Genomic_DNA"/>
</dbReference>
<comment type="similarity">
    <text evidence="4">Belongs to the TonB-dependent receptor family.</text>
</comment>
<dbReference type="Proteomes" id="UP001161391">
    <property type="component" value="Unassembled WGS sequence"/>
</dbReference>
<comment type="subcellular location">
    <subcellularLocation>
        <location evidence="1 4">Cell outer membrane</location>
    </subcellularLocation>
</comment>
<keyword evidence="9" id="KW-1185">Reference proteome</keyword>
<dbReference type="InterPro" id="IPR000531">
    <property type="entry name" value="Beta-barrel_TonB"/>
</dbReference>
<keyword evidence="3" id="KW-0998">Cell outer membrane</keyword>
<gene>
    <name evidence="8" type="primary">malA</name>
    <name evidence="8" type="ORF">GCM10007853_16310</name>
</gene>
<keyword evidence="8" id="KW-0675">Receptor</keyword>
<dbReference type="NCBIfam" id="TIGR01782">
    <property type="entry name" value="TonB-Xanth-Caul"/>
    <property type="match status" value="1"/>
</dbReference>
<dbReference type="InterPro" id="IPR010104">
    <property type="entry name" value="TonB_rcpt_bac"/>
</dbReference>
<name>A0ABQ5V9N8_9PROT</name>
<evidence type="ECO:0000313" key="9">
    <source>
        <dbReference type="Proteomes" id="UP001161391"/>
    </source>
</evidence>
<feature type="chain" id="PRO_5046456517" evidence="5">
    <location>
        <begin position="43"/>
        <end position="930"/>
    </location>
</feature>
<reference evidence="8" key="1">
    <citation type="journal article" date="2014" name="Int. J. Syst. Evol. Microbiol.">
        <title>Complete genome of a new Firmicutes species belonging to the dominant human colonic microbiota ('Ruminococcus bicirculans') reveals two chromosomes and a selective capacity to utilize plant glucans.</title>
        <authorList>
            <consortium name="NISC Comparative Sequencing Program"/>
            <person name="Wegmann U."/>
            <person name="Louis P."/>
            <person name="Goesmann A."/>
            <person name="Henrissat B."/>
            <person name="Duncan S.H."/>
            <person name="Flint H.J."/>
        </authorList>
    </citation>
    <scope>NUCLEOTIDE SEQUENCE</scope>
    <source>
        <strain evidence="8">NBRC 108219</strain>
    </source>
</reference>
<keyword evidence="2 4" id="KW-0472">Membrane</keyword>
<dbReference type="PANTHER" id="PTHR40980:SF3">
    <property type="entry name" value="TONB-DEPENDENT RECEPTOR-LIKE BETA-BARREL DOMAIN-CONTAINING PROTEIN"/>
    <property type="match status" value="1"/>
</dbReference>
<sequence length="930" mass="99719">MRRQLSDAHEGKTMTKSSTLERQLLLGVASFAMLLSAAPAYAQTPGAGETEEDVVVATGIRQSIQESLDLKRNSSSIIEAITAEDIGKLPDVSIADSLARLPGVTAQRVRGRAQQISIRGLGPDFSIALLNGREVVSAGNNRGIEFDVFPSELIAQGVVYKTPDARLATTGVAGAVDLRTVKPLDYTSRQFNVSGKYVINDNGRLNPDFSDQGYRLFGSYIDQNEAGTLGWAIGITNQSNPTQYISRELKTNQFQTGQLADGTYYASDNPRSGVTSRDFERTSVAGTLQFEPDETFAFTVDGFYSDFEDTGIFRGVETPIAGWSGAQLTNSSGSGDFVDSATYAPVGGIVRTDTEGTTAKIYAIGANLSANLSERVRITIDASTSGVDKSDIDYESYAGTGPGILFGPASADPSLRGSLTYTTPSDGAYSVDSSIDYGNPDNIVLTDPGGWGQAGFIKEPQIDDQLNQIRMEAEYETGLSFIDGISAGLIYTDRQKTFDSNEAFLREGSGFVDGVAGIPNFLGATDTGSLGFPIAAYDPTDLITNGTYRLDPTAGVQWSVEEKILTPYVYVEIDTELGDMPVRGNIGAQYADVEQSSSISGGFLEDSYGDFLPSANLSIEIMDQTFFRLGAAKSVTRPRMDQLRASGALELNSTACPDTNGDGIADTIVTAFFNPAQNQTCFKINGGNPFLRPYKSTSLDAAIEKYFSEGGAVTLAVFNKDVDDYIVSDFDLIEGGAAVAPFLTGTAASTAGASLIGLSGPVNAESANLKGFELALRLPLEDVFSALEGFGLNAAYTYTDNSLDFQGQTIPIPGYSKETFSGEVYYEQSGWRARVNTRYRSGFLAEIQEFDGSLNGQQALSEFIVDAQLGYEFQSGKLEGFSVNLEAYNLTDEPFRTENDLDGNGAGTATFVSRHEDYGRTFNITLAKKF</sequence>
<dbReference type="InterPro" id="IPR036942">
    <property type="entry name" value="Beta-barrel_TonB_sf"/>
</dbReference>
<proteinExistence type="inferred from homology"/>
<evidence type="ECO:0000256" key="3">
    <source>
        <dbReference type="ARBA" id="ARBA00023237"/>
    </source>
</evidence>
<evidence type="ECO:0000256" key="5">
    <source>
        <dbReference type="SAM" id="SignalP"/>
    </source>
</evidence>
<protein>
    <submittedName>
        <fullName evidence="8">TonB-dependent receptor</fullName>
    </submittedName>
</protein>
<dbReference type="Pfam" id="PF07715">
    <property type="entry name" value="Plug"/>
    <property type="match status" value="1"/>
</dbReference>
<evidence type="ECO:0000313" key="8">
    <source>
        <dbReference type="EMBL" id="GLQ23757.1"/>
    </source>
</evidence>
<dbReference type="SUPFAM" id="SSF56935">
    <property type="entry name" value="Porins"/>
    <property type="match status" value="1"/>
</dbReference>
<keyword evidence="4" id="KW-0798">TonB box</keyword>
<organism evidence="8 9">
    <name type="scientific">Algimonas ampicilliniresistens</name>
    <dbReference type="NCBI Taxonomy" id="1298735"/>
    <lineage>
        <taxon>Bacteria</taxon>
        <taxon>Pseudomonadati</taxon>
        <taxon>Pseudomonadota</taxon>
        <taxon>Alphaproteobacteria</taxon>
        <taxon>Maricaulales</taxon>
        <taxon>Robiginitomaculaceae</taxon>
        <taxon>Algimonas</taxon>
    </lineage>
</organism>
<keyword evidence="5" id="KW-0732">Signal</keyword>
<dbReference type="InterPro" id="IPR012910">
    <property type="entry name" value="Plug_dom"/>
</dbReference>
<dbReference type="Pfam" id="PF00593">
    <property type="entry name" value="TonB_dep_Rec_b-barrel"/>
    <property type="match status" value="1"/>
</dbReference>
<feature type="domain" description="TonB-dependent receptor-like beta-barrel" evidence="6">
    <location>
        <begin position="416"/>
        <end position="890"/>
    </location>
</feature>
<dbReference type="InterPro" id="IPR037066">
    <property type="entry name" value="Plug_dom_sf"/>
</dbReference>
<accession>A0ABQ5V9N8</accession>
<evidence type="ECO:0000259" key="7">
    <source>
        <dbReference type="Pfam" id="PF07715"/>
    </source>
</evidence>
<feature type="signal peptide" evidence="5">
    <location>
        <begin position="1"/>
        <end position="42"/>
    </location>
</feature>
<dbReference type="CDD" id="cd01347">
    <property type="entry name" value="ligand_gated_channel"/>
    <property type="match status" value="1"/>
</dbReference>
<evidence type="ECO:0000256" key="4">
    <source>
        <dbReference type="RuleBase" id="RU003357"/>
    </source>
</evidence>
<dbReference type="Gene3D" id="2.170.130.10">
    <property type="entry name" value="TonB-dependent receptor, plug domain"/>
    <property type="match status" value="1"/>
</dbReference>
<comment type="caution">
    <text evidence="8">The sequence shown here is derived from an EMBL/GenBank/DDBJ whole genome shotgun (WGS) entry which is preliminary data.</text>
</comment>